<dbReference type="AlphaFoldDB" id="A0A1X2I2Y4"/>
<evidence type="ECO:0000313" key="2">
    <source>
        <dbReference type="Proteomes" id="UP000193560"/>
    </source>
</evidence>
<dbReference type="Proteomes" id="UP000193560">
    <property type="component" value="Unassembled WGS sequence"/>
</dbReference>
<dbReference type="OrthoDB" id="2262349at2759"/>
<evidence type="ECO:0000313" key="1">
    <source>
        <dbReference type="EMBL" id="ORZ08297.1"/>
    </source>
</evidence>
<name>A0A1X2I2Y4_9FUNG</name>
<keyword evidence="2" id="KW-1185">Reference proteome</keyword>
<dbReference type="EMBL" id="MCGE01000031">
    <property type="protein sequence ID" value="ORZ08297.1"/>
    <property type="molecule type" value="Genomic_DNA"/>
</dbReference>
<accession>A0A1X2I2Y4</accession>
<organism evidence="1 2">
    <name type="scientific">Absidia repens</name>
    <dbReference type="NCBI Taxonomy" id="90262"/>
    <lineage>
        <taxon>Eukaryota</taxon>
        <taxon>Fungi</taxon>
        <taxon>Fungi incertae sedis</taxon>
        <taxon>Mucoromycota</taxon>
        <taxon>Mucoromycotina</taxon>
        <taxon>Mucoromycetes</taxon>
        <taxon>Mucorales</taxon>
        <taxon>Cunninghamellaceae</taxon>
        <taxon>Absidia</taxon>
    </lineage>
</organism>
<protein>
    <recommendedName>
        <fullName evidence="3">Transcription factor domain-containing protein</fullName>
    </recommendedName>
</protein>
<evidence type="ECO:0008006" key="3">
    <source>
        <dbReference type="Google" id="ProtNLM"/>
    </source>
</evidence>
<dbReference type="STRING" id="90262.A0A1X2I2Y4"/>
<sequence>MALSSLYYHQQPITPTSSSSISKLANGYYNKAWTIIQSRGTNDLVSAQTLLLLYKYHETIGEAKSSLLESIQTILGQHQQNVSCFGSGVDNGDDNEEWICRIYWIVYLHQYNATTTTWKNPPMIRLPCLLPSEQHDNEQEKTISQFLDSIHIACVYTSAMQNLALAADDESWSSNPP</sequence>
<reference evidence="1 2" key="1">
    <citation type="submission" date="2016-07" db="EMBL/GenBank/DDBJ databases">
        <title>Pervasive Adenine N6-methylation of Active Genes in Fungi.</title>
        <authorList>
            <consortium name="DOE Joint Genome Institute"/>
            <person name="Mondo S.J."/>
            <person name="Dannebaum R.O."/>
            <person name="Kuo R.C."/>
            <person name="Labutti K."/>
            <person name="Haridas S."/>
            <person name="Kuo A."/>
            <person name="Salamov A."/>
            <person name="Ahrendt S.R."/>
            <person name="Lipzen A."/>
            <person name="Sullivan W."/>
            <person name="Andreopoulos W.B."/>
            <person name="Clum A."/>
            <person name="Lindquist E."/>
            <person name="Daum C."/>
            <person name="Ramamoorthy G.K."/>
            <person name="Gryganskyi A."/>
            <person name="Culley D."/>
            <person name="Magnuson J.K."/>
            <person name="James T.Y."/>
            <person name="O'Malley M.A."/>
            <person name="Stajich J.E."/>
            <person name="Spatafora J.W."/>
            <person name="Visel A."/>
            <person name="Grigoriev I.V."/>
        </authorList>
    </citation>
    <scope>NUCLEOTIDE SEQUENCE [LARGE SCALE GENOMIC DNA]</scope>
    <source>
        <strain evidence="1 2">NRRL 1336</strain>
    </source>
</reference>
<proteinExistence type="predicted"/>
<gene>
    <name evidence="1" type="ORF">BCR42DRAFT_396704</name>
</gene>
<comment type="caution">
    <text evidence="1">The sequence shown here is derived from an EMBL/GenBank/DDBJ whole genome shotgun (WGS) entry which is preliminary data.</text>
</comment>